<dbReference type="InterPro" id="IPR010285">
    <property type="entry name" value="DNA_helicase_pif1-like_DEAD"/>
</dbReference>
<evidence type="ECO:0000256" key="3">
    <source>
        <dbReference type="ARBA" id="ARBA00022741"/>
    </source>
</evidence>
<keyword evidence="3 14" id="KW-0547">Nucleotide-binding</keyword>
<reference evidence="17 18" key="1">
    <citation type="submission" date="2015-12" db="EMBL/GenBank/DDBJ databases">
        <title>Draft genome sequence of Moniliophthora roreri, the causal agent of frosty pod rot of cacao.</title>
        <authorList>
            <person name="Aime M.C."/>
            <person name="Diaz-Valderrama J.R."/>
            <person name="Kijpornyongpan T."/>
            <person name="Phillips-Mora W."/>
        </authorList>
    </citation>
    <scope>NUCLEOTIDE SEQUENCE [LARGE SCALE GENOMIC DNA]</scope>
    <source>
        <strain evidence="17 18">MCA 2952</strain>
    </source>
</reference>
<dbReference type="EMBL" id="LATX01002479">
    <property type="protein sequence ID" value="KTB28405.1"/>
    <property type="molecule type" value="Genomic_DNA"/>
</dbReference>
<dbReference type="AlphaFoldDB" id="A0A0W0EWM1"/>
<dbReference type="FunFam" id="3.40.50.300:FF:001226">
    <property type="entry name" value="ATP-dependent DNA helicase PIF1"/>
    <property type="match status" value="1"/>
</dbReference>
<dbReference type="Pfam" id="PF21530">
    <property type="entry name" value="Pif1_2B_dom"/>
    <property type="match status" value="1"/>
</dbReference>
<comment type="subcellular location">
    <subcellularLocation>
        <location evidence="2">Nucleus</location>
        <location evidence="2">Nucleolus</location>
    </subcellularLocation>
    <subcellularLocation>
        <location evidence="14">Nucleus</location>
    </subcellularLocation>
    <subcellularLocation>
        <location evidence="14">Mitochondrion</location>
    </subcellularLocation>
</comment>
<dbReference type="GO" id="GO:0005524">
    <property type="term" value="F:ATP binding"/>
    <property type="evidence" value="ECO:0007669"/>
    <property type="project" value="UniProtKB-UniRule"/>
</dbReference>
<dbReference type="PANTHER" id="PTHR47642:SF5">
    <property type="entry name" value="ATP-DEPENDENT DNA HELICASE"/>
    <property type="match status" value="1"/>
</dbReference>
<gene>
    <name evidence="14" type="primary">PIF1</name>
    <name evidence="17" type="ORF">WG66_19002</name>
</gene>
<dbReference type="InterPro" id="IPR051055">
    <property type="entry name" value="PIF1_helicase"/>
</dbReference>
<name>A0A0W0EWM1_MONRR</name>
<feature type="binding site" evidence="14">
    <location>
        <begin position="186"/>
        <end position="193"/>
    </location>
    <ligand>
        <name>ATP</name>
        <dbReference type="ChEBI" id="CHEBI:30616"/>
    </ligand>
</feature>
<organism evidence="17 18">
    <name type="scientific">Moniliophthora roreri</name>
    <name type="common">Frosty pod rot fungus</name>
    <name type="synonym">Monilia roreri</name>
    <dbReference type="NCBI Taxonomy" id="221103"/>
    <lineage>
        <taxon>Eukaryota</taxon>
        <taxon>Fungi</taxon>
        <taxon>Dikarya</taxon>
        <taxon>Basidiomycota</taxon>
        <taxon>Agaricomycotina</taxon>
        <taxon>Agaricomycetes</taxon>
        <taxon>Agaricomycetidae</taxon>
        <taxon>Agaricales</taxon>
        <taxon>Marasmiineae</taxon>
        <taxon>Marasmiaceae</taxon>
        <taxon>Moniliophthora</taxon>
    </lineage>
</organism>
<feature type="compositionally biased region" description="Basic and acidic residues" evidence="15">
    <location>
        <begin position="85"/>
        <end position="103"/>
    </location>
</feature>
<dbReference type="HAMAP" id="MF_03176">
    <property type="entry name" value="PIF1"/>
    <property type="match status" value="1"/>
</dbReference>
<feature type="region of interest" description="Disordered" evidence="15">
    <location>
        <begin position="485"/>
        <end position="510"/>
    </location>
</feature>
<comment type="subunit">
    <text evidence="14">Monomer.</text>
</comment>
<keyword evidence="5 14" id="KW-0378">Hydrolase</keyword>
<evidence type="ECO:0000259" key="16">
    <source>
        <dbReference type="SMART" id="SM00382"/>
    </source>
</evidence>
<evidence type="ECO:0000256" key="15">
    <source>
        <dbReference type="SAM" id="MobiDB-lite"/>
    </source>
</evidence>
<dbReference type="InterPro" id="IPR049163">
    <property type="entry name" value="Pif1-like_2B_dom"/>
</dbReference>
<dbReference type="InterPro" id="IPR003593">
    <property type="entry name" value="AAA+_ATPase"/>
</dbReference>
<dbReference type="InterPro" id="IPR027417">
    <property type="entry name" value="P-loop_NTPase"/>
</dbReference>
<dbReference type="SMART" id="SM00382">
    <property type="entry name" value="AAA"/>
    <property type="match status" value="1"/>
</dbReference>
<dbReference type="GO" id="GO:0005730">
    <property type="term" value="C:nucleolus"/>
    <property type="evidence" value="ECO:0007669"/>
    <property type="project" value="UniProtKB-SubCell"/>
</dbReference>
<dbReference type="GO" id="GO:0006310">
    <property type="term" value="P:DNA recombination"/>
    <property type="evidence" value="ECO:0007669"/>
    <property type="project" value="UniProtKB-UniRule"/>
</dbReference>
<dbReference type="SUPFAM" id="SSF52540">
    <property type="entry name" value="P-loop containing nucleoside triphosphate hydrolases"/>
    <property type="match status" value="2"/>
</dbReference>
<proteinExistence type="inferred from homology"/>
<evidence type="ECO:0000256" key="10">
    <source>
        <dbReference type="ARBA" id="ARBA00023172"/>
    </source>
</evidence>
<sequence>MSRTKTSSQSGLRTLKRDFSENSFGSQSQTSKGSRDDPLTIDWPPSPPKAAAPKLTGMQLRMNAIRDALNGQTSVSGTKTAQPLEDSKSSNKRLSDSSSRSDMDSGEPAAKKKRVLPSSWSEDNGPSTSTSKVTGPINRQQLSKGKITEAPQAVASGKRISKVFLSQEQSQILKLVESGLSVFYTGSAGTGKSVLLREIIKTMRKKHAKSMDAVAITASTGIAACNIGGVTIHSFAGIGLGLEPPQELATKIRKNKKANTRWLRTKVLIIDEVSMVDGDLFDKLCEVGSILRKNTAPFGGIQVIVTGDFFQLPPVTKGGPSTVKFAFEAQHWSRSIQRTFNLTKVFRQTDQEFVDMLNEMRFGRLSSRSIQKFKSLSREIHYDDGLGPTELFPRREDVDRSNSTRLNCLQGEEEMPYRAIDSGTAEPQQREKLLSNFMAPQLLVLRKAAQVMLIKNLDETLVNGSMGRVVRFCDPAVYGTENDVDTFTMSKDKPPSSAGANSKAPKGSASKVGQTRYPVIEFIIPHGGRREVMIVPEAFKVELPSGEIQASRTQFPLILAWAMSIHKSQGQTLERVKVDLGKVFEKGQAYVALSRAISLDGLQVLHFDASKVNAHPKVAQWSQSLETLKFEGDDDEASWTL</sequence>
<keyword evidence="10 14" id="KW-0233">DNA recombination</keyword>
<dbReference type="GO" id="GO:0006281">
    <property type="term" value="P:DNA repair"/>
    <property type="evidence" value="ECO:0007669"/>
    <property type="project" value="UniProtKB-UniRule"/>
</dbReference>
<feature type="compositionally biased region" description="Polar residues" evidence="15">
    <location>
        <begin position="21"/>
        <end position="32"/>
    </location>
</feature>
<feature type="domain" description="AAA+ ATPase" evidence="16">
    <location>
        <begin position="178"/>
        <end position="331"/>
    </location>
</feature>
<comment type="function">
    <text evidence="14">DNA-dependent ATPase and 5'-3' DNA helicase required for the maintenance of both mitochondrial and nuclear genome stability.</text>
</comment>
<evidence type="ECO:0000256" key="6">
    <source>
        <dbReference type="ARBA" id="ARBA00022806"/>
    </source>
</evidence>
<dbReference type="PANTHER" id="PTHR47642">
    <property type="entry name" value="ATP-DEPENDENT DNA HELICASE"/>
    <property type="match status" value="1"/>
</dbReference>
<evidence type="ECO:0000256" key="4">
    <source>
        <dbReference type="ARBA" id="ARBA00022763"/>
    </source>
</evidence>
<keyword evidence="13 14" id="KW-0539">Nucleus</keyword>
<dbReference type="Pfam" id="PF05970">
    <property type="entry name" value="PIF1"/>
    <property type="match status" value="1"/>
</dbReference>
<evidence type="ECO:0000256" key="5">
    <source>
        <dbReference type="ARBA" id="ARBA00022801"/>
    </source>
</evidence>
<evidence type="ECO:0000256" key="2">
    <source>
        <dbReference type="ARBA" id="ARBA00004604"/>
    </source>
</evidence>
<keyword evidence="9 14" id="KW-0496">Mitochondrion</keyword>
<evidence type="ECO:0000256" key="7">
    <source>
        <dbReference type="ARBA" id="ARBA00022840"/>
    </source>
</evidence>
<dbReference type="EC" id="5.6.2.3" evidence="14"/>
<dbReference type="CDD" id="cd18809">
    <property type="entry name" value="SF1_C_RecD"/>
    <property type="match status" value="1"/>
</dbReference>
<comment type="cofactor">
    <cofactor evidence="1 14">
        <name>Mg(2+)</name>
        <dbReference type="ChEBI" id="CHEBI:18420"/>
    </cofactor>
</comment>
<dbReference type="Gene3D" id="3.40.50.300">
    <property type="entry name" value="P-loop containing nucleotide triphosphate hydrolases"/>
    <property type="match status" value="1"/>
</dbReference>
<dbReference type="eggNOG" id="KOG0987">
    <property type="taxonomic scope" value="Eukaryota"/>
</dbReference>
<evidence type="ECO:0000313" key="17">
    <source>
        <dbReference type="EMBL" id="KTB28405.1"/>
    </source>
</evidence>
<feature type="compositionally biased region" description="Polar residues" evidence="15">
    <location>
        <begin position="1"/>
        <end position="12"/>
    </location>
</feature>
<comment type="catalytic activity">
    <reaction evidence="14">
        <text>ATP + H2O = ADP + phosphate + H(+)</text>
        <dbReference type="Rhea" id="RHEA:13065"/>
        <dbReference type="ChEBI" id="CHEBI:15377"/>
        <dbReference type="ChEBI" id="CHEBI:15378"/>
        <dbReference type="ChEBI" id="CHEBI:30616"/>
        <dbReference type="ChEBI" id="CHEBI:43474"/>
        <dbReference type="ChEBI" id="CHEBI:456216"/>
        <dbReference type="EC" id="5.6.2.3"/>
    </reaction>
</comment>
<protein>
    <recommendedName>
        <fullName evidence="14">ATP-dependent DNA helicase PIF1</fullName>
        <ecNumber evidence="14">5.6.2.3</ecNumber>
    </recommendedName>
    <alternativeName>
        <fullName evidence="14">DNA 5'-3' helicase PIF1</fullName>
    </alternativeName>
    <alternativeName>
        <fullName evidence="14">DNA repair and recombination helicase PIF1</fullName>
    </alternativeName>
</protein>
<evidence type="ECO:0000256" key="9">
    <source>
        <dbReference type="ARBA" id="ARBA00023128"/>
    </source>
</evidence>
<dbReference type="GO" id="GO:0016887">
    <property type="term" value="F:ATP hydrolysis activity"/>
    <property type="evidence" value="ECO:0007669"/>
    <property type="project" value="RHEA"/>
</dbReference>
<dbReference type="GO" id="GO:0043139">
    <property type="term" value="F:5'-3' DNA helicase activity"/>
    <property type="evidence" value="ECO:0007669"/>
    <property type="project" value="UniProtKB-UniRule"/>
</dbReference>
<keyword evidence="6 14" id="KW-0347">Helicase</keyword>
<keyword evidence="12 14" id="KW-0413">Isomerase</keyword>
<dbReference type="GO" id="GO:0003697">
    <property type="term" value="F:single-stranded DNA binding"/>
    <property type="evidence" value="ECO:0007669"/>
    <property type="project" value="UniProtKB-ARBA"/>
</dbReference>
<keyword evidence="8 14" id="KW-0238">DNA-binding</keyword>
<feature type="compositionally biased region" description="Polar residues" evidence="15">
    <location>
        <begin position="118"/>
        <end position="143"/>
    </location>
</feature>
<accession>A0A0W0EWM1</accession>
<dbReference type="Proteomes" id="UP000054988">
    <property type="component" value="Unassembled WGS sequence"/>
</dbReference>
<feature type="region of interest" description="Disordered" evidence="15">
    <location>
        <begin position="1"/>
        <end position="150"/>
    </location>
</feature>
<dbReference type="GO" id="GO:0005739">
    <property type="term" value="C:mitochondrion"/>
    <property type="evidence" value="ECO:0007669"/>
    <property type="project" value="UniProtKB-SubCell"/>
</dbReference>
<evidence type="ECO:0000256" key="8">
    <source>
        <dbReference type="ARBA" id="ARBA00023125"/>
    </source>
</evidence>
<evidence type="ECO:0000256" key="14">
    <source>
        <dbReference type="HAMAP-Rule" id="MF_03176"/>
    </source>
</evidence>
<evidence type="ECO:0000256" key="11">
    <source>
        <dbReference type="ARBA" id="ARBA00023204"/>
    </source>
</evidence>
<dbReference type="GO" id="GO:0000723">
    <property type="term" value="P:telomere maintenance"/>
    <property type="evidence" value="ECO:0007669"/>
    <property type="project" value="InterPro"/>
</dbReference>
<evidence type="ECO:0000313" key="18">
    <source>
        <dbReference type="Proteomes" id="UP000054988"/>
    </source>
</evidence>
<dbReference type="CDD" id="cd18037">
    <property type="entry name" value="DEXSc_Pif1_like"/>
    <property type="match status" value="1"/>
</dbReference>
<comment type="caution">
    <text evidence="17">The sequence shown here is derived from an EMBL/GenBank/DDBJ whole genome shotgun (WGS) entry which is preliminary data.</text>
</comment>
<keyword evidence="4 14" id="KW-0227">DNA damage</keyword>
<dbReference type="InterPro" id="IPR048293">
    <property type="entry name" value="PIF1_RRM3_pfh1"/>
</dbReference>
<feature type="compositionally biased region" description="Polar residues" evidence="15">
    <location>
        <begin position="70"/>
        <end position="81"/>
    </location>
</feature>
<comment type="similarity">
    <text evidence="14">Belongs to the helicase family. PIF1 subfamily.</text>
</comment>
<keyword evidence="11 14" id="KW-0234">DNA repair</keyword>
<evidence type="ECO:0000256" key="13">
    <source>
        <dbReference type="ARBA" id="ARBA00023242"/>
    </source>
</evidence>
<evidence type="ECO:0000256" key="1">
    <source>
        <dbReference type="ARBA" id="ARBA00001946"/>
    </source>
</evidence>
<keyword evidence="7 14" id="KW-0067">ATP-binding</keyword>
<evidence type="ECO:0000256" key="12">
    <source>
        <dbReference type="ARBA" id="ARBA00023235"/>
    </source>
</evidence>
<feature type="DNA-binding region" evidence="14">
    <location>
        <begin position="588"/>
        <end position="607"/>
    </location>
</feature>